<reference evidence="7" key="1">
    <citation type="submission" date="2015-09" db="EMBL/GenBank/DDBJ databases">
        <authorList>
            <consortium name="Pathogen Informatics"/>
        </authorList>
    </citation>
    <scope>NUCLEOTIDE SEQUENCE [LARGE SCALE GENOMIC DNA]</scope>
    <source>
        <strain evidence="7">Lake Konstanz</strain>
    </source>
</reference>
<dbReference type="InterPro" id="IPR000608">
    <property type="entry name" value="UBC"/>
</dbReference>
<dbReference type="CDD" id="cd23837">
    <property type="entry name" value="UBCc_UBE2O"/>
    <property type="match status" value="1"/>
</dbReference>
<feature type="region of interest" description="Disordered" evidence="3">
    <location>
        <begin position="847"/>
        <end position="871"/>
    </location>
</feature>
<accession>A0A0S4IMA4</accession>
<feature type="compositionally biased region" description="Acidic residues" evidence="3">
    <location>
        <begin position="788"/>
        <end position="803"/>
    </location>
</feature>
<feature type="region of interest" description="Disordered" evidence="3">
    <location>
        <begin position="1"/>
        <end position="39"/>
    </location>
</feature>
<dbReference type="AlphaFoldDB" id="A0A0S4IMA4"/>
<feature type="region of interest" description="Disordered" evidence="3">
    <location>
        <begin position="782"/>
        <end position="828"/>
    </location>
</feature>
<proteinExistence type="predicted"/>
<dbReference type="EMBL" id="CYKH01000318">
    <property type="protein sequence ID" value="CUF41050.1"/>
    <property type="molecule type" value="Genomic_DNA"/>
</dbReference>
<evidence type="ECO:0000256" key="3">
    <source>
        <dbReference type="SAM" id="MobiDB-lite"/>
    </source>
</evidence>
<sequence length="1198" mass="134058">MPHLFDENALEQQEPLRRQGRQGHDSASSQSGEGGSEETVDYDAVEYGDFVAIRTESANEVPIYGVVMPPEDVIIHRGMHPPSTVDWVPVWFVCPTHCGDPQQLFQYVPEDELRIVDRPVDLNTIVVDRETLDFGIVRSQQVTFAALPLEKLLNYQRENRHSTESSRMTLGLSLLEKKTPVRFQPWYKALQKHQRAILNDPELQQATFSGHCFVRANPFFIGQHVRSIKRCVPIEVDDASSASDDEPINNLIMSSSPNSSNNNDADSMNQNNSDDEQDPENNCEHFSGHVRGVSYSALVELMLPPHIQGSRGSEQDHQQFLIMIPPEVIESSVHDDISKRHVLFRNVRNFSRLEALYHGDYVETADDTSVAPSQMDLVSPLMYAEEITMEALETRVLWVRGTFEEYRQELERRLSSNNGSKKKAKRTEKGGHKKRQGAAEHAADDNDESPTGRCGNGIVVFSFAEVITAIDFRTNLPRDFKAYEIVSIETSGSDNAFAGQYGFALSPEDALFDRARNVQHLDSGAAAGSVDRALSGVQIMAPTDDVVRWYREHGILVTSREEQNDWFTRLQKLHKALDKLVWITSSLSNLSVIWKESGEITAIDSEKVASGERSYRAVRDVFPMDIVLPQTMYATSSKLNELAAASEAERGATGTLIAPVMLLADAACPIHDIKMIFDYGTDFQPGESVVPRENKERFVVEGDELTFDPKILGRVVSANTEDETCSVVWYLQPDLTDAELIARRPHDVGQVVELLPDTYVRILWSDGTVEDLPRVMLEPVRAAGAGDHDDEEDEESESDDIEDVHDAPQPSEESHHPPDSNVASHEGESWFQRLKRGVTELVASSQNKALNTVTSERESAGETEQPLPVSPVDVGDLFPTVFMPTTSVPACEVVSMFSKHIFQQEDGTEPRLHGNIFLKRTQREWKDIVARIDVPLREAEGNGNPATACSTMFVKCCSSAPELVKFVIIGALHTPYYQSFLAFDLYYPPTFPIEPPSVRFHSYNLRLNPNLYVDGYICLSLLGTWSSGDSTETWLPATSSVMQILLSLQSLVLVKEPYYNEAGYDEYRGTPMGRIHSKTYNENLALLRIQHLIAMAESPPPDWVFAFRQYFLSTAPRIAARLSRLADQQEAAKLAPKNEDSSSAMTNGDEGISADGLVLPLSKGFIHSLRRHIELLNECIVASEKKWKAEEEAVLNNM</sequence>
<dbReference type="VEuPathDB" id="TriTrypDB:BSAL_62265"/>
<dbReference type="Gene3D" id="3.10.110.10">
    <property type="entry name" value="Ubiquitin Conjugating Enzyme"/>
    <property type="match status" value="1"/>
</dbReference>
<organism evidence="5 7">
    <name type="scientific">Bodo saltans</name>
    <name type="common">Flagellated protozoan</name>
    <dbReference type="NCBI Taxonomy" id="75058"/>
    <lineage>
        <taxon>Eukaryota</taxon>
        <taxon>Discoba</taxon>
        <taxon>Euglenozoa</taxon>
        <taxon>Kinetoplastea</taxon>
        <taxon>Metakinetoplastina</taxon>
        <taxon>Eubodonida</taxon>
        <taxon>Bodonidae</taxon>
        <taxon>Bodo</taxon>
    </lineage>
</organism>
<feature type="domain" description="UBC core" evidence="4">
    <location>
        <begin position="927"/>
        <end position="1093"/>
    </location>
</feature>
<dbReference type="Pfam" id="PF00179">
    <property type="entry name" value="UQ_con"/>
    <property type="match status" value="1"/>
</dbReference>
<feature type="compositionally biased region" description="Basic residues" evidence="3">
    <location>
        <begin position="420"/>
        <end position="436"/>
    </location>
</feature>
<gene>
    <name evidence="5" type="ORF">BSAL_62265</name>
    <name evidence="6" type="ORF">BSAL_62305</name>
</gene>
<dbReference type="PANTHER" id="PTHR46116">
    <property type="entry name" value="(E3-INDEPENDENT) E2 UBIQUITIN-CONJUGATING ENZYME"/>
    <property type="match status" value="1"/>
</dbReference>
<keyword evidence="2" id="KW-0833">Ubl conjugation pathway</keyword>
<protein>
    <submittedName>
        <fullName evidence="5">Ubiquitin-conjugating enzyme E2-like protein, putative</fullName>
    </submittedName>
</protein>
<reference evidence="5" key="2">
    <citation type="submission" date="2015-09" db="EMBL/GenBank/DDBJ databases">
        <authorList>
            <person name="Jackson K.R."/>
            <person name="Lunt B.L."/>
            <person name="Fisher J.N.B."/>
            <person name="Gardner A.V."/>
            <person name="Bailey M.E."/>
            <person name="Deus L.M."/>
            <person name="Earl A.S."/>
            <person name="Gibby P.D."/>
            <person name="Hartmann K.A."/>
            <person name="Liu J.E."/>
            <person name="Manci A.M."/>
            <person name="Nielsen D.A."/>
            <person name="Solomon M.B."/>
            <person name="Breakwell D.P."/>
            <person name="Burnett S.H."/>
            <person name="Grose J.H."/>
        </authorList>
    </citation>
    <scope>NUCLEOTIDE SEQUENCE [LARGE SCALE GENOMIC DNA]</scope>
    <source>
        <strain evidence="5">Lake Konstanz</strain>
    </source>
</reference>
<dbReference type="Proteomes" id="UP000051952">
    <property type="component" value="Unassembled WGS sequence"/>
</dbReference>
<evidence type="ECO:0000256" key="1">
    <source>
        <dbReference type="ARBA" id="ARBA00022679"/>
    </source>
</evidence>
<feature type="region of interest" description="Disordered" evidence="3">
    <location>
        <begin position="411"/>
        <end position="451"/>
    </location>
</feature>
<evidence type="ECO:0000313" key="5">
    <source>
        <dbReference type="EMBL" id="CUF41050.1"/>
    </source>
</evidence>
<dbReference type="PROSITE" id="PS50127">
    <property type="entry name" value="UBC_2"/>
    <property type="match status" value="1"/>
</dbReference>
<dbReference type="SUPFAM" id="SSF54495">
    <property type="entry name" value="UBC-like"/>
    <property type="match status" value="1"/>
</dbReference>
<evidence type="ECO:0000256" key="2">
    <source>
        <dbReference type="ARBA" id="ARBA00022786"/>
    </source>
</evidence>
<keyword evidence="7" id="KW-1185">Reference proteome</keyword>
<dbReference type="PANTHER" id="PTHR46116:SF15">
    <property type="entry name" value="(E3-INDEPENDENT) E2 UBIQUITIN-CONJUGATING ENZYME"/>
    <property type="match status" value="1"/>
</dbReference>
<dbReference type="OrthoDB" id="47801at2759"/>
<dbReference type="SMART" id="SM00212">
    <property type="entry name" value="UBCc"/>
    <property type="match status" value="1"/>
</dbReference>
<dbReference type="EMBL" id="CYKH01000319">
    <property type="protein sequence ID" value="CUF41595.1"/>
    <property type="molecule type" value="Genomic_DNA"/>
</dbReference>
<dbReference type="InterPro" id="IPR016135">
    <property type="entry name" value="UBQ-conjugating_enzyme/RWD"/>
</dbReference>
<evidence type="ECO:0000313" key="6">
    <source>
        <dbReference type="EMBL" id="CUF41595.1"/>
    </source>
</evidence>
<evidence type="ECO:0000259" key="4">
    <source>
        <dbReference type="PROSITE" id="PS50127"/>
    </source>
</evidence>
<name>A0A0S4IMA4_BODSA</name>
<keyword evidence="1" id="KW-0808">Transferase</keyword>
<feature type="region of interest" description="Disordered" evidence="3">
    <location>
        <begin position="239"/>
        <end position="286"/>
    </location>
</feature>
<dbReference type="GO" id="GO:0061631">
    <property type="term" value="F:ubiquitin conjugating enzyme activity"/>
    <property type="evidence" value="ECO:0007669"/>
    <property type="project" value="TreeGrafter"/>
</dbReference>
<evidence type="ECO:0000313" key="7">
    <source>
        <dbReference type="Proteomes" id="UP000051952"/>
    </source>
</evidence>
<feature type="compositionally biased region" description="Low complexity" evidence="3">
    <location>
        <begin position="254"/>
        <end position="272"/>
    </location>
</feature>
<dbReference type="VEuPathDB" id="TriTrypDB:BSAL_62305"/>